<name>A0A5B7JXY3_PORTR</name>
<accession>A0A5B7JXY3</accession>
<evidence type="ECO:0000313" key="2">
    <source>
        <dbReference type="Proteomes" id="UP000324222"/>
    </source>
</evidence>
<protein>
    <submittedName>
        <fullName evidence="1">Uncharacterized protein</fullName>
    </submittedName>
</protein>
<organism evidence="1 2">
    <name type="scientific">Portunus trituberculatus</name>
    <name type="common">Swimming crab</name>
    <name type="synonym">Neptunus trituberculatus</name>
    <dbReference type="NCBI Taxonomy" id="210409"/>
    <lineage>
        <taxon>Eukaryota</taxon>
        <taxon>Metazoa</taxon>
        <taxon>Ecdysozoa</taxon>
        <taxon>Arthropoda</taxon>
        <taxon>Crustacea</taxon>
        <taxon>Multicrustacea</taxon>
        <taxon>Malacostraca</taxon>
        <taxon>Eumalacostraca</taxon>
        <taxon>Eucarida</taxon>
        <taxon>Decapoda</taxon>
        <taxon>Pleocyemata</taxon>
        <taxon>Brachyura</taxon>
        <taxon>Eubrachyura</taxon>
        <taxon>Portunoidea</taxon>
        <taxon>Portunidae</taxon>
        <taxon>Portuninae</taxon>
        <taxon>Portunus</taxon>
    </lineage>
</organism>
<dbReference type="EMBL" id="VSRR010111700">
    <property type="protein sequence ID" value="MPC97848.1"/>
    <property type="molecule type" value="Genomic_DNA"/>
</dbReference>
<sequence>MKTFLAWCTQSAGRAKAAYHASPVARALATPPMPCVEEGSLRSPVAPPPRPTLAHHHRLLTVSHTHHRIPLQVVGGVAAWKPRVASVVANRARCFRRVNERM</sequence>
<evidence type="ECO:0000313" key="1">
    <source>
        <dbReference type="EMBL" id="MPC97848.1"/>
    </source>
</evidence>
<dbReference type="AlphaFoldDB" id="A0A5B7JXY3"/>
<dbReference type="Proteomes" id="UP000324222">
    <property type="component" value="Unassembled WGS sequence"/>
</dbReference>
<comment type="caution">
    <text evidence="1">The sequence shown here is derived from an EMBL/GenBank/DDBJ whole genome shotgun (WGS) entry which is preliminary data.</text>
</comment>
<gene>
    <name evidence="1" type="ORF">E2C01_093185</name>
</gene>
<proteinExistence type="predicted"/>
<reference evidence="1 2" key="1">
    <citation type="submission" date="2019-05" db="EMBL/GenBank/DDBJ databases">
        <title>Another draft genome of Portunus trituberculatus and its Hox gene families provides insights of decapod evolution.</title>
        <authorList>
            <person name="Jeong J.-H."/>
            <person name="Song I."/>
            <person name="Kim S."/>
            <person name="Choi T."/>
            <person name="Kim D."/>
            <person name="Ryu S."/>
            <person name="Kim W."/>
        </authorList>
    </citation>
    <scope>NUCLEOTIDE SEQUENCE [LARGE SCALE GENOMIC DNA]</scope>
    <source>
        <tissue evidence="1">Muscle</tissue>
    </source>
</reference>
<keyword evidence="2" id="KW-1185">Reference proteome</keyword>